<dbReference type="Pfam" id="PF00089">
    <property type="entry name" value="Trypsin"/>
    <property type="match status" value="2"/>
</dbReference>
<dbReference type="FunFam" id="2.40.10.10:FF:000003">
    <property type="entry name" value="Transmembrane serine protease 3"/>
    <property type="match status" value="1"/>
</dbReference>
<dbReference type="EMBL" id="JAXCGZ010021041">
    <property type="protein sequence ID" value="KAK7060685.1"/>
    <property type="molecule type" value="Genomic_DNA"/>
</dbReference>
<keyword evidence="4 7" id="KW-0378">Hydrolase</keyword>
<evidence type="ECO:0000256" key="1">
    <source>
        <dbReference type="ARBA" id="ARBA00004613"/>
    </source>
</evidence>
<protein>
    <submittedName>
        <fullName evidence="9">Cytochrome P450 4f11</fullName>
    </submittedName>
</protein>
<keyword evidence="5 7" id="KW-0720">Serine protease</keyword>
<keyword evidence="2" id="KW-0964">Secreted</keyword>
<dbReference type="InterPro" id="IPR033116">
    <property type="entry name" value="TRYPSIN_SER"/>
</dbReference>
<accession>A0AAN8ZXR7</accession>
<comment type="caution">
    <text evidence="9">The sequence shown here is derived from an EMBL/GenBank/DDBJ whole genome shotgun (WGS) entry which is preliminary data.</text>
</comment>
<dbReference type="GO" id="GO:0006508">
    <property type="term" value="P:proteolysis"/>
    <property type="evidence" value="ECO:0007669"/>
    <property type="project" value="UniProtKB-KW"/>
</dbReference>
<evidence type="ECO:0000256" key="5">
    <source>
        <dbReference type="ARBA" id="ARBA00022825"/>
    </source>
</evidence>
<evidence type="ECO:0000256" key="4">
    <source>
        <dbReference type="ARBA" id="ARBA00022801"/>
    </source>
</evidence>
<dbReference type="InterPro" id="IPR050127">
    <property type="entry name" value="Serine_Proteases_S1"/>
</dbReference>
<dbReference type="InterPro" id="IPR001314">
    <property type="entry name" value="Peptidase_S1A"/>
</dbReference>
<dbReference type="InterPro" id="IPR009003">
    <property type="entry name" value="Peptidase_S1_PA"/>
</dbReference>
<dbReference type="PROSITE" id="PS00134">
    <property type="entry name" value="TRYPSIN_HIS"/>
    <property type="match status" value="1"/>
</dbReference>
<proteinExistence type="predicted"/>
<dbReference type="SUPFAM" id="SSF50494">
    <property type="entry name" value="Trypsin-like serine proteases"/>
    <property type="match status" value="2"/>
</dbReference>
<dbReference type="PRINTS" id="PR00722">
    <property type="entry name" value="CHYMOTRYPSIN"/>
</dbReference>
<comment type="subcellular location">
    <subcellularLocation>
        <location evidence="1">Secreted</location>
    </subcellularLocation>
</comment>
<dbReference type="AlphaFoldDB" id="A0AAN8ZXR7"/>
<dbReference type="InterPro" id="IPR001254">
    <property type="entry name" value="Trypsin_dom"/>
</dbReference>
<feature type="domain" description="Peptidase S1" evidence="8">
    <location>
        <begin position="17"/>
        <end position="263"/>
    </location>
</feature>
<name>A0AAN8ZXR7_HALRR</name>
<evidence type="ECO:0000256" key="2">
    <source>
        <dbReference type="ARBA" id="ARBA00022525"/>
    </source>
</evidence>
<organism evidence="9 10">
    <name type="scientific">Halocaridina rubra</name>
    <name type="common">Hawaiian red shrimp</name>
    <dbReference type="NCBI Taxonomy" id="373956"/>
    <lineage>
        <taxon>Eukaryota</taxon>
        <taxon>Metazoa</taxon>
        <taxon>Ecdysozoa</taxon>
        <taxon>Arthropoda</taxon>
        <taxon>Crustacea</taxon>
        <taxon>Multicrustacea</taxon>
        <taxon>Malacostraca</taxon>
        <taxon>Eumalacostraca</taxon>
        <taxon>Eucarida</taxon>
        <taxon>Decapoda</taxon>
        <taxon>Pleocyemata</taxon>
        <taxon>Caridea</taxon>
        <taxon>Atyoidea</taxon>
        <taxon>Atyidae</taxon>
        <taxon>Halocaridina</taxon>
    </lineage>
</organism>
<evidence type="ECO:0000313" key="9">
    <source>
        <dbReference type="EMBL" id="KAK7060685.1"/>
    </source>
</evidence>
<dbReference type="CDD" id="cd00190">
    <property type="entry name" value="Tryp_SPc"/>
    <property type="match status" value="1"/>
</dbReference>
<dbReference type="GO" id="GO:0005615">
    <property type="term" value="C:extracellular space"/>
    <property type="evidence" value="ECO:0007669"/>
    <property type="project" value="TreeGrafter"/>
</dbReference>
<evidence type="ECO:0000313" key="10">
    <source>
        <dbReference type="Proteomes" id="UP001381693"/>
    </source>
</evidence>
<feature type="non-terminal residue" evidence="9">
    <location>
        <position position="1"/>
    </location>
</feature>
<feature type="non-terminal residue" evidence="9">
    <location>
        <position position="322"/>
    </location>
</feature>
<reference evidence="9 10" key="1">
    <citation type="submission" date="2023-11" db="EMBL/GenBank/DDBJ databases">
        <title>Halocaridina rubra genome assembly.</title>
        <authorList>
            <person name="Smith C."/>
        </authorList>
    </citation>
    <scope>NUCLEOTIDE SEQUENCE [LARGE SCALE GENOMIC DNA]</scope>
    <source>
        <strain evidence="9">EP-1</strain>
        <tissue evidence="9">Whole</tissue>
    </source>
</reference>
<dbReference type="GO" id="GO:0004252">
    <property type="term" value="F:serine-type endopeptidase activity"/>
    <property type="evidence" value="ECO:0007669"/>
    <property type="project" value="InterPro"/>
</dbReference>
<keyword evidence="6" id="KW-1015">Disulfide bond</keyword>
<keyword evidence="10" id="KW-1185">Reference proteome</keyword>
<dbReference type="InterPro" id="IPR043504">
    <property type="entry name" value="Peptidase_S1_PA_chymotrypsin"/>
</dbReference>
<evidence type="ECO:0000256" key="6">
    <source>
        <dbReference type="ARBA" id="ARBA00023157"/>
    </source>
</evidence>
<dbReference type="PANTHER" id="PTHR24264">
    <property type="entry name" value="TRYPSIN-RELATED"/>
    <property type="match status" value="1"/>
</dbReference>
<dbReference type="Gene3D" id="2.40.10.10">
    <property type="entry name" value="Trypsin-like serine proteases"/>
    <property type="match status" value="3"/>
</dbReference>
<dbReference type="InterPro" id="IPR018114">
    <property type="entry name" value="TRYPSIN_HIS"/>
</dbReference>
<dbReference type="SMART" id="SM00020">
    <property type="entry name" value="Tryp_SPc"/>
    <property type="match status" value="1"/>
</dbReference>
<evidence type="ECO:0000256" key="7">
    <source>
        <dbReference type="RuleBase" id="RU363034"/>
    </source>
</evidence>
<evidence type="ECO:0000256" key="3">
    <source>
        <dbReference type="ARBA" id="ARBA00022670"/>
    </source>
</evidence>
<dbReference type="PROSITE" id="PS00135">
    <property type="entry name" value="TRYPSIN_SER"/>
    <property type="match status" value="1"/>
</dbReference>
<dbReference type="PROSITE" id="PS50240">
    <property type="entry name" value="TRYPSIN_DOM"/>
    <property type="match status" value="1"/>
</dbReference>
<gene>
    <name evidence="9" type="primary">F11_1</name>
    <name evidence="9" type="ORF">SK128_000314</name>
</gene>
<dbReference type="PANTHER" id="PTHR24264:SF65">
    <property type="entry name" value="SRCR DOMAIN-CONTAINING PROTEIN"/>
    <property type="match status" value="1"/>
</dbReference>
<keyword evidence="3 7" id="KW-0645">Protease</keyword>
<sequence length="322" mass="35060">WVDNSGSVQAFQYDTRIVGGVEASKGELPYQISLQVKTYPGSQHICGGSILTEEWIVTAAHCLVNLGAKRLQSSDIIIQLLQITAGVHDLTKDDGTEQTRNIQEIIIHEDYNSKAYPYDIALLKLSHPLTLDTYAESIPLPYQGQMAHGNCIASGWGKLSEVGISSDTLQKVILPIVSEEECKLMYNGEPGSEIDDTMICAGVIEGGKDACQGDSGGPLVCTENGTQYLGGIVSWGKGCARPDFPGVYARVSFFVDWIENYIDSDNVSGWLKVSEGEIPHQISLQMKGDFITSSFCSGSILSENWVVTTAHCVNGRDKRDMQ</sequence>
<dbReference type="Proteomes" id="UP001381693">
    <property type="component" value="Unassembled WGS sequence"/>
</dbReference>
<evidence type="ECO:0000259" key="8">
    <source>
        <dbReference type="PROSITE" id="PS50240"/>
    </source>
</evidence>